<proteinExistence type="predicted"/>
<comment type="caution">
    <text evidence="8">The sequence shown here is derived from an EMBL/GenBank/DDBJ whole genome shotgun (WGS) entry which is preliminary data.</text>
</comment>
<keyword evidence="3 6" id="KW-0812">Transmembrane</keyword>
<evidence type="ECO:0000256" key="3">
    <source>
        <dbReference type="ARBA" id="ARBA00022692"/>
    </source>
</evidence>
<comment type="subcellular location">
    <subcellularLocation>
        <location evidence="1">Cell membrane</location>
        <topology evidence="1">Multi-pass membrane protein</topology>
    </subcellularLocation>
</comment>
<dbReference type="AlphaFoldDB" id="A0A178MJS9"/>
<protein>
    <submittedName>
        <fullName evidence="8">Pilus assembly protein TadC</fullName>
    </submittedName>
</protein>
<feature type="transmembrane region" description="Helical" evidence="6">
    <location>
        <begin position="287"/>
        <end position="309"/>
    </location>
</feature>
<evidence type="ECO:0000256" key="1">
    <source>
        <dbReference type="ARBA" id="ARBA00004651"/>
    </source>
</evidence>
<evidence type="ECO:0000256" key="4">
    <source>
        <dbReference type="ARBA" id="ARBA00022989"/>
    </source>
</evidence>
<evidence type="ECO:0000313" key="8">
    <source>
        <dbReference type="EMBL" id="OAN48930.1"/>
    </source>
</evidence>
<evidence type="ECO:0000256" key="5">
    <source>
        <dbReference type="ARBA" id="ARBA00023136"/>
    </source>
</evidence>
<dbReference type="Proteomes" id="UP000078543">
    <property type="component" value="Unassembled WGS sequence"/>
</dbReference>
<dbReference type="RefSeq" id="WP_068502026.1">
    <property type="nucleotide sequence ID" value="NZ_LWQU01000152.1"/>
</dbReference>
<feature type="transmembrane region" description="Helical" evidence="6">
    <location>
        <begin position="12"/>
        <end position="30"/>
    </location>
</feature>
<keyword evidence="2" id="KW-1003">Cell membrane</keyword>
<keyword evidence="5 6" id="KW-0472">Membrane</keyword>
<keyword evidence="9" id="KW-1185">Reference proteome</keyword>
<keyword evidence="4 6" id="KW-1133">Transmembrane helix</keyword>
<gene>
    <name evidence="8" type="ORF">A6A05_02805</name>
</gene>
<dbReference type="PANTHER" id="PTHR35007:SF2">
    <property type="entry name" value="PILUS ASSEMBLE PROTEIN"/>
    <property type="match status" value="1"/>
</dbReference>
<feature type="domain" description="Type II secretion system protein GspF" evidence="7">
    <location>
        <begin position="176"/>
        <end position="303"/>
    </location>
</feature>
<dbReference type="OrthoDB" id="9810662at2"/>
<dbReference type="InterPro" id="IPR018076">
    <property type="entry name" value="T2SS_GspF_dom"/>
</dbReference>
<accession>A0A178MJS9</accession>
<feature type="transmembrane region" description="Helical" evidence="6">
    <location>
        <begin position="108"/>
        <end position="130"/>
    </location>
</feature>
<sequence>MSLTLPDLITALSFLAAFSSVLAVGLPLLIRSQRGSRLKAVAAQRETLSQSRLAGFNTRARLQPHRHEGLVKALLARLKLSAWLDDRNLRRRLAQAGWRGPSTMLNFLFARLACPVGFLALSLLYVSGVFADKPTIMKLAMVAGATWFGAVLPAILLTNAIQKRQQVLTRAFPDALDLMVICVEAGLSIEAAFARVTAEMADSSPEMSEEIGLTGAELAFLSDRRQAFENFADRTGLAAVKSLTTTLLQAEKYGTPVSVGLRVLSQENRDARLTAAEKKAAALPAKLTVPMILFFLPVLFLVIAGPAGIQVAGMMK</sequence>
<evidence type="ECO:0000313" key="9">
    <source>
        <dbReference type="Proteomes" id="UP000078543"/>
    </source>
</evidence>
<name>A0A178MJS9_9PROT</name>
<dbReference type="EMBL" id="LWQU01000152">
    <property type="protein sequence ID" value="OAN48930.1"/>
    <property type="molecule type" value="Genomic_DNA"/>
</dbReference>
<feature type="transmembrane region" description="Helical" evidence="6">
    <location>
        <begin position="136"/>
        <end position="157"/>
    </location>
</feature>
<dbReference type="GO" id="GO:0005886">
    <property type="term" value="C:plasma membrane"/>
    <property type="evidence" value="ECO:0007669"/>
    <property type="project" value="UniProtKB-SubCell"/>
</dbReference>
<evidence type="ECO:0000256" key="6">
    <source>
        <dbReference type="SAM" id="Phobius"/>
    </source>
</evidence>
<reference evidence="8 9" key="1">
    <citation type="submission" date="2016-04" db="EMBL/GenBank/DDBJ databases">
        <title>Draft genome sequence of freshwater magnetotactic bacteria Magnetospirillum marisnigri SP-1 and Magnetospirillum moscoviense BB-1.</title>
        <authorList>
            <person name="Koziaeva V."/>
            <person name="Dziuba M.V."/>
            <person name="Ivanov T.M."/>
            <person name="Kuznetsov B."/>
            <person name="Grouzdev D.S."/>
        </authorList>
    </citation>
    <scope>NUCLEOTIDE SEQUENCE [LARGE SCALE GENOMIC DNA]</scope>
    <source>
        <strain evidence="8 9">BB-1</strain>
    </source>
</reference>
<dbReference type="STRING" id="1437059.A6A05_02805"/>
<dbReference type="PANTHER" id="PTHR35007">
    <property type="entry name" value="INTEGRAL MEMBRANE PROTEIN-RELATED"/>
    <property type="match status" value="1"/>
</dbReference>
<organism evidence="8 9">
    <name type="scientific">Magnetospirillum moscoviense</name>
    <dbReference type="NCBI Taxonomy" id="1437059"/>
    <lineage>
        <taxon>Bacteria</taxon>
        <taxon>Pseudomonadati</taxon>
        <taxon>Pseudomonadota</taxon>
        <taxon>Alphaproteobacteria</taxon>
        <taxon>Rhodospirillales</taxon>
        <taxon>Rhodospirillaceae</taxon>
        <taxon>Magnetospirillum</taxon>
    </lineage>
</organism>
<evidence type="ECO:0000256" key="2">
    <source>
        <dbReference type="ARBA" id="ARBA00022475"/>
    </source>
</evidence>
<dbReference type="Pfam" id="PF00482">
    <property type="entry name" value="T2SSF"/>
    <property type="match status" value="1"/>
</dbReference>
<evidence type="ECO:0000259" key="7">
    <source>
        <dbReference type="Pfam" id="PF00482"/>
    </source>
</evidence>